<dbReference type="EMBL" id="JACRTA010000001">
    <property type="protein sequence ID" value="MBC8568040.1"/>
    <property type="molecule type" value="Genomic_DNA"/>
</dbReference>
<dbReference type="GO" id="GO:0005886">
    <property type="term" value="C:plasma membrane"/>
    <property type="evidence" value="ECO:0007669"/>
    <property type="project" value="UniProtKB-SubCell"/>
</dbReference>
<dbReference type="InterPro" id="IPR036259">
    <property type="entry name" value="MFS_trans_sf"/>
</dbReference>
<evidence type="ECO:0000256" key="4">
    <source>
        <dbReference type="ARBA" id="ARBA00022989"/>
    </source>
</evidence>
<evidence type="ECO:0000256" key="3">
    <source>
        <dbReference type="ARBA" id="ARBA00022692"/>
    </source>
</evidence>
<sequence>MKESKIFDTSGKVYFGWWATLAGFILIVFGYSCIISITGVFFLPVTSDLGFSIGQFSVYVTIQCLSSVLALFIFQSRMTGQYIRKIMIFGAVCGAVSFAGFAAAQELWHFYLLAIPQGFCFSLLTSTPCTVIISNWFGLKLRGIALGILFSPLGAMVMSWLMNIVVQNMGWRWGYLIIAACLAVICIPCVLVFMKWSPEEKGLTRKGDLEEVKSENGEATGATFKRAIKRPSTWIVLLSATTITIASGTVLSHTMPFLQLGGLSNSTASSVFSLMFGALAIGQIVVGAYVDRFKLIGGAVVVSIIFGIAFIATIAIPSCPWLVTVLILGYGFGCPAVNVISPLIMNHMFGEKEIGKFIAYLNIFIALGVAFGSTIVGMIYDLTGSYTPAFVLMASFLFISAILRGIFCSKKFYFKNRISREELHERSDLM</sequence>
<feature type="transmembrane region" description="Helical" evidence="6">
    <location>
        <begin position="295"/>
        <end position="316"/>
    </location>
</feature>
<dbReference type="PROSITE" id="PS50850">
    <property type="entry name" value="MFS"/>
    <property type="match status" value="1"/>
</dbReference>
<keyword evidence="9" id="KW-1185">Reference proteome</keyword>
<evidence type="ECO:0000259" key="7">
    <source>
        <dbReference type="PROSITE" id="PS50850"/>
    </source>
</evidence>
<evidence type="ECO:0000256" key="2">
    <source>
        <dbReference type="ARBA" id="ARBA00022448"/>
    </source>
</evidence>
<feature type="transmembrane region" description="Helical" evidence="6">
    <location>
        <begin position="86"/>
        <end position="104"/>
    </location>
</feature>
<feature type="transmembrane region" description="Helical" evidence="6">
    <location>
        <begin position="322"/>
        <end position="345"/>
    </location>
</feature>
<dbReference type="GO" id="GO:0022857">
    <property type="term" value="F:transmembrane transporter activity"/>
    <property type="evidence" value="ECO:0007669"/>
    <property type="project" value="InterPro"/>
</dbReference>
<dbReference type="Proteomes" id="UP000610862">
    <property type="component" value="Unassembled WGS sequence"/>
</dbReference>
<evidence type="ECO:0000256" key="5">
    <source>
        <dbReference type="ARBA" id="ARBA00023136"/>
    </source>
</evidence>
<organism evidence="8 9">
    <name type="scientific">Lentihominibacter hominis</name>
    <dbReference type="NCBI Taxonomy" id="2763645"/>
    <lineage>
        <taxon>Bacteria</taxon>
        <taxon>Bacillati</taxon>
        <taxon>Bacillota</taxon>
        <taxon>Clostridia</taxon>
        <taxon>Peptostreptococcales</taxon>
        <taxon>Anaerovoracaceae</taxon>
        <taxon>Lentihominibacter</taxon>
    </lineage>
</organism>
<dbReference type="Pfam" id="PF07690">
    <property type="entry name" value="MFS_1"/>
    <property type="match status" value="1"/>
</dbReference>
<feature type="transmembrane region" description="Helical" evidence="6">
    <location>
        <begin position="234"/>
        <end position="251"/>
    </location>
</feature>
<dbReference type="InterPro" id="IPR020846">
    <property type="entry name" value="MFS_dom"/>
</dbReference>
<feature type="domain" description="Major facilitator superfamily (MFS) profile" evidence="7">
    <location>
        <begin position="18"/>
        <end position="412"/>
    </location>
</feature>
<comment type="caution">
    <text evidence="8">The sequence shown here is derived from an EMBL/GenBank/DDBJ whole genome shotgun (WGS) entry which is preliminary data.</text>
</comment>
<feature type="transmembrane region" description="Helical" evidence="6">
    <location>
        <begin position="386"/>
        <end position="407"/>
    </location>
</feature>
<feature type="transmembrane region" description="Helical" evidence="6">
    <location>
        <begin position="144"/>
        <end position="161"/>
    </location>
</feature>
<feature type="transmembrane region" description="Helical" evidence="6">
    <location>
        <begin position="173"/>
        <end position="196"/>
    </location>
</feature>
<evidence type="ECO:0000256" key="1">
    <source>
        <dbReference type="ARBA" id="ARBA00004651"/>
    </source>
</evidence>
<keyword evidence="5 6" id="KW-0472">Membrane</keyword>
<keyword evidence="4 6" id="KW-1133">Transmembrane helix</keyword>
<proteinExistence type="predicted"/>
<dbReference type="PANTHER" id="PTHR11360:SF290">
    <property type="entry name" value="MONOCARBOXYLATE MFS PERMEASE"/>
    <property type="match status" value="1"/>
</dbReference>
<evidence type="ECO:0000313" key="8">
    <source>
        <dbReference type="EMBL" id="MBC8568040.1"/>
    </source>
</evidence>
<dbReference type="InterPro" id="IPR011701">
    <property type="entry name" value="MFS"/>
</dbReference>
<name>A0A926E581_9FIRM</name>
<reference evidence="8" key="1">
    <citation type="submission" date="2020-08" db="EMBL/GenBank/DDBJ databases">
        <title>Genome public.</title>
        <authorList>
            <person name="Liu C."/>
            <person name="Sun Q."/>
        </authorList>
    </citation>
    <scope>NUCLEOTIDE SEQUENCE</scope>
    <source>
        <strain evidence="8">NSJ-24</strain>
    </source>
</reference>
<dbReference type="InterPro" id="IPR050327">
    <property type="entry name" value="Proton-linked_MCT"/>
</dbReference>
<dbReference type="SUPFAM" id="SSF103473">
    <property type="entry name" value="MFS general substrate transporter"/>
    <property type="match status" value="1"/>
</dbReference>
<feature type="transmembrane region" description="Helical" evidence="6">
    <location>
        <begin position="110"/>
        <end position="137"/>
    </location>
</feature>
<evidence type="ECO:0000256" key="6">
    <source>
        <dbReference type="SAM" id="Phobius"/>
    </source>
</evidence>
<accession>A0A926E581</accession>
<feature type="transmembrane region" description="Helical" evidence="6">
    <location>
        <begin position="357"/>
        <end position="380"/>
    </location>
</feature>
<evidence type="ECO:0000313" key="9">
    <source>
        <dbReference type="Proteomes" id="UP000610862"/>
    </source>
</evidence>
<protein>
    <submittedName>
        <fullName evidence="8">MFS transporter</fullName>
    </submittedName>
</protein>
<comment type="subcellular location">
    <subcellularLocation>
        <location evidence="1">Cell membrane</location>
        <topology evidence="1">Multi-pass membrane protein</topology>
    </subcellularLocation>
</comment>
<dbReference type="RefSeq" id="WP_177267513.1">
    <property type="nucleotide sequence ID" value="NZ_JACRTA010000001.1"/>
</dbReference>
<keyword evidence="3 6" id="KW-0812">Transmembrane</keyword>
<dbReference type="Gene3D" id="1.20.1250.20">
    <property type="entry name" value="MFS general substrate transporter like domains"/>
    <property type="match status" value="1"/>
</dbReference>
<feature type="transmembrane region" description="Helical" evidence="6">
    <location>
        <begin position="21"/>
        <end position="44"/>
    </location>
</feature>
<feature type="transmembrane region" description="Helical" evidence="6">
    <location>
        <begin position="271"/>
        <end position="290"/>
    </location>
</feature>
<keyword evidence="2" id="KW-0813">Transport</keyword>
<dbReference type="PROSITE" id="PS51257">
    <property type="entry name" value="PROKAR_LIPOPROTEIN"/>
    <property type="match status" value="1"/>
</dbReference>
<feature type="transmembrane region" description="Helical" evidence="6">
    <location>
        <begin position="56"/>
        <end position="74"/>
    </location>
</feature>
<dbReference type="AlphaFoldDB" id="A0A926E581"/>
<dbReference type="PANTHER" id="PTHR11360">
    <property type="entry name" value="MONOCARBOXYLATE TRANSPORTER"/>
    <property type="match status" value="1"/>
</dbReference>
<gene>
    <name evidence="8" type="ORF">H8692_04570</name>
</gene>